<dbReference type="GO" id="GO:0071562">
    <property type="term" value="P:nucleus-vacuole junction assembly"/>
    <property type="evidence" value="ECO:0007669"/>
    <property type="project" value="InterPro"/>
</dbReference>
<dbReference type="InterPro" id="IPR000225">
    <property type="entry name" value="Armadillo"/>
</dbReference>
<dbReference type="Gene3D" id="1.25.10.10">
    <property type="entry name" value="Leucine-rich Repeat Variant"/>
    <property type="match status" value="6"/>
</dbReference>
<accession>A0A6G0XAP5</accession>
<comment type="subcellular location">
    <subcellularLocation>
        <location evidence="1">Vacuole membrane</location>
        <topology evidence="1">Lipid-anchor</topology>
    </subcellularLocation>
</comment>
<dbReference type="PANTHER" id="PTHR47249:SF1">
    <property type="entry name" value="VACUOLAR PROTEIN 8"/>
    <property type="match status" value="1"/>
</dbReference>
<dbReference type="InterPro" id="IPR045156">
    <property type="entry name" value="Vac8"/>
</dbReference>
<dbReference type="GO" id="GO:0005774">
    <property type="term" value="C:vacuolar membrane"/>
    <property type="evidence" value="ECO:0007669"/>
    <property type="project" value="UniProtKB-SubCell"/>
</dbReference>
<dbReference type="VEuPathDB" id="FungiDB:AeMF1_010124"/>
<evidence type="ECO:0000313" key="9">
    <source>
        <dbReference type="EMBL" id="KAF0737229.1"/>
    </source>
</evidence>
<evidence type="ECO:0000256" key="8">
    <source>
        <dbReference type="PROSITE-ProRule" id="PRU00259"/>
    </source>
</evidence>
<dbReference type="EMBL" id="VJMJ01000084">
    <property type="protein sequence ID" value="KAF0737229.1"/>
    <property type="molecule type" value="Genomic_DNA"/>
</dbReference>
<reference evidence="9 10" key="1">
    <citation type="submission" date="2019-07" db="EMBL/GenBank/DDBJ databases">
        <title>Genomics analysis of Aphanomyces spp. identifies a new class of oomycete effector associated with host adaptation.</title>
        <authorList>
            <person name="Gaulin E."/>
        </authorList>
    </citation>
    <scope>NUCLEOTIDE SEQUENCE [LARGE SCALE GENOMIC DNA]</scope>
    <source>
        <strain evidence="9 10">ATCC 201684</strain>
    </source>
</reference>
<keyword evidence="5" id="KW-0472">Membrane</keyword>
<dbReference type="PROSITE" id="PS50176">
    <property type="entry name" value="ARM_REPEAT"/>
    <property type="match status" value="1"/>
</dbReference>
<evidence type="ECO:0000256" key="2">
    <source>
        <dbReference type="ARBA" id="ARBA00005462"/>
    </source>
</evidence>
<comment type="caution">
    <text evidence="9">The sequence shown here is derived from an EMBL/GenBank/DDBJ whole genome shotgun (WGS) entry which is preliminary data.</text>
</comment>
<dbReference type="GO" id="GO:0043495">
    <property type="term" value="F:protein-membrane adaptor activity"/>
    <property type="evidence" value="ECO:0007669"/>
    <property type="project" value="InterPro"/>
</dbReference>
<gene>
    <name evidence="9" type="ORF">Ae201684_006406</name>
</gene>
<evidence type="ECO:0000256" key="1">
    <source>
        <dbReference type="ARBA" id="ARBA00004592"/>
    </source>
</evidence>
<dbReference type="InterPro" id="IPR011989">
    <property type="entry name" value="ARM-like"/>
</dbReference>
<evidence type="ECO:0000256" key="6">
    <source>
        <dbReference type="ARBA" id="ARBA00023288"/>
    </source>
</evidence>
<evidence type="ECO:0000256" key="3">
    <source>
        <dbReference type="ARBA" id="ARBA00022554"/>
    </source>
</evidence>
<keyword evidence="4" id="KW-0677">Repeat</keyword>
<keyword evidence="6" id="KW-0449">Lipoprotein</keyword>
<dbReference type="InterPro" id="IPR016024">
    <property type="entry name" value="ARM-type_fold"/>
</dbReference>
<dbReference type="PANTHER" id="PTHR47249">
    <property type="entry name" value="VACUOLAR PROTEIN 8"/>
    <property type="match status" value="1"/>
</dbReference>
<protein>
    <recommendedName>
        <fullName evidence="7">Vacuolar protein 8</fullName>
    </recommendedName>
</protein>
<organism evidence="9 10">
    <name type="scientific">Aphanomyces euteiches</name>
    <dbReference type="NCBI Taxonomy" id="100861"/>
    <lineage>
        <taxon>Eukaryota</taxon>
        <taxon>Sar</taxon>
        <taxon>Stramenopiles</taxon>
        <taxon>Oomycota</taxon>
        <taxon>Saprolegniomycetes</taxon>
        <taxon>Saprolegniales</taxon>
        <taxon>Verrucalvaceae</taxon>
        <taxon>Aphanomyces</taxon>
    </lineage>
</organism>
<dbReference type="SUPFAM" id="SSF48371">
    <property type="entry name" value="ARM repeat"/>
    <property type="match status" value="5"/>
</dbReference>
<feature type="repeat" description="ARM" evidence="8">
    <location>
        <begin position="113"/>
        <end position="155"/>
    </location>
</feature>
<dbReference type="SMART" id="SM00185">
    <property type="entry name" value="ARM"/>
    <property type="match status" value="18"/>
</dbReference>
<sequence>MGQIASAPCGAGFGPSTTCSAVSWEDVDVDDLQTQPIDIRHFLQRAEDEAKFWQEPQAAHVQPIRLLTPADRFLKHSTQKMKPRPSSNQDLDPTVVLSPDEACSMLPMLMDDRWIAPLVALLGGKDLKVVEMALAALSQLVDSEARQEMVIKSQGLSKLVHVVAFAHFQQIAFEALTAVCNGNGKACLDVASLGIIDTIFDVCKLKLSNADERKCSALQTLLVLVKHPEIKNTVAVSARVTVLVEFISCPNAPIAFYALSCLSELFACDSARKTAISSNVLTTLLRLLESPATANKTILLQTIYALSILATHESESFPIGESVGAISNAMDILRGALKRSRLASLVCMLVTGLAWKQPGTNKFQRALRERTSPNLFAILASLLIGGSTDVLCTAAIAVGALCHSCLENALAFAKLDVHTILAKLLPHKDDRVVSCAAMALSRFLTAFEMRAKAADLLWEPWQQEIAQSIAECTSIEGSPLDILYTSVIADRPEGNIASAFEIQTALDLFGFSGGKGRWTNATAVRAMLSLLSLSAGDLRLELLLFFQSCTEPIGGDIEPMDFCNLILNHDGLSLFVSLLQDATHLSHVCVVLRILLNLVFVYYKTPMPQPQPQFESMLRQIVRLVARTDVLDVHRAAIKLLEVATETKFCQAVVALNTLITADPNCIANLLFSQCQAVQRTSGIVISRLVRQFQGQWIPLSSVLVQLTSLLHSPSDDVAFAASHAWGSLLERIELCQTFSSIPDGVTFLLDQLETNRRAKYLIDAGRTLNRAAKHPAIQSQLLGHGFSVLERLIVHQLDALAHYAMLTLCQVGQNEALRPAKVSPSLIHQLNVFLTKSPDEDVNFTEPRRVSNAMDALCWIAEVCLDATTQQTALHAGLVDKVVACVLEKGPMHDVKLCAFSAIATLCSCDPTTREHILSEAVADAVLRQLDVQDDDASQDNEALVLLCLKILLQLLAAPSAQTIIAKSPRMGNIVQTLRFSSDKIRSLACQVIAVLSLRCDSVKADMCRLDINNILLNIVFAESNETKRINPSSRVQRHALHALSVLCEGVSPASKTNKQEIFDLPSATKLTDDMLSLPESEDAVESTALLCAVLANATYYSPRNQRLVFERQTEAKFIDLIMTSSTQRKSSYSEMLAIECMRALANLAAYPDNRKVMAQDNVFFNALHLALQSDVPQLHRFAALTIAQLCTGNDSHKVAMGAFNGLLPSLAERLGSKHPHVLENVCFAITKLGTYGGNKIIFGANLIFERLLPLVLHAEVAIQRMAMTAIAVLIEGNDRNKAALVECNAIPILCSLCQAHVNNRILEGAFQTLAELVSTQIVEVSKYINPAMLVQMLGSVNTRLFKAALQLLAHLTKESFNKVRFGEKACIEAVLRNLHAPQISNIPNDNRDEEENRSLLDSESDLATIELAATALANLSFEPANTSTIVETETEMSLIARLGEIMESAMVVAQELQRSPAKKKLSPIKKSSNQEDRVVVPLLASRPMQCQHILEQCSLILNNCAQEIQKHSLVTETIVSIVCRLLKHPSDLVKKCACFTLTSWCSKSPQHQEWVMDAEQNVLGTLIGMLNSSSPGILEATLWLLTKLSNYSDNYVKMAANDIVRILESTIFRFHTTIGSGVLDRAIRLLGNLALHDGVRKTIRGEALVAGPLSSILDHEKQLHETTSAASHAKNTARLISILLADDALKLFFPKKTISLLQTLYVVPTAQVKVRRNIILIFWLLSFVEEHRAVIANDEKGVVGRLVAALSMDEHELYIRAKLLSMFSLWSQVENICQLLYQRDIASSVLKYLVVSDLDCNRFAAVIVHHLSNLKDHVRSKLATEGTTEIVVSLLSQCVEKPVAFDPFAYHLAGILANLTVQDEVKSVVINVHGISTVLDFVRWKMDERIYDATQGGDALDIGAKILANLSFDEASKDELIHLGCLELVLQVLARGYASLAGIENYVLCLGNLSTVDQSIPRLENTSAIPILFGLLETYQASSPWITKCVIWAISNMALASSTSRQQIYAYPKGLDVVLSLLVPDAGKQTDTIVECAMSCVSSLVQEEEIAHALGVSSKIGNILRFLEPNVRQSLQRKAVKTIGCLAAHGHAIYIDDLSKTHTNLLSIATDSNLKSIAPSAIHALRRISHLRNESPQVLCANVHGIDTLLKLIQSDVISTVVDALHLIHHIATVTAPIMSNSEYFASKRTCTQATELLSSPNVEVQEDTILH</sequence>
<keyword evidence="10" id="KW-1185">Reference proteome</keyword>
<evidence type="ECO:0000256" key="5">
    <source>
        <dbReference type="ARBA" id="ARBA00023136"/>
    </source>
</evidence>
<comment type="similarity">
    <text evidence="2">Belongs to the beta-catenin family.</text>
</comment>
<evidence type="ECO:0000313" key="10">
    <source>
        <dbReference type="Proteomes" id="UP000481153"/>
    </source>
</evidence>
<dbReference type="Pfam" id="PF00514">
    <property type="entry name" value="Arm"/>
    <property type="match status" value="1"/>
</dbReference>
<name>A0A6G0XAP5_9STRA</name>
<proteinExistence type="inferred from homology"/>
<keyword evidence="3" id="KW-0926">Vacuole</keyword>
<evidence type="ECO:0000256" key="4">
    <source>
        <dbReference type="ARBA" id="ARBA00022737"/>
    </source>
</evidence>
<evidence type="ECO:0000256" key="7">
    <source>
        <dbReference type="ARBA" id="ARBA00026209"/>
    </source>
</evidence>
<dbReference type="Proteomes" id="UP000481153">
    <property type="component" value="Unassembled WGS sequence"/>
</dbReference>